<organism evidence="2">
    <name type="scientific">uncultured bacterium</name>
    <name type="common">gcode 4</name>
    <dbReference type="NCBI Taxonomy" id="1234023"/>
    <lineage>
        <taxon>Bacteria</taxon>
        <taxon>environmental samples</taxon>
    </lineage>
</organism>
<reference evidence="2" key="1">
    <citation type="journal article" date="2012" name="Science">
        <title>Fermentation, hydrogen, and sulfur metabolism in multiple uncultivated bacterial phyla.</title>
        <authorList>
            <person name="Wrighton K.C."/>
            <person name="Thomas B.C."/>
            <person name="Sharon I."/>
            <person name="Miller C.S."/>
            <person name="Castelle C.J."/>
            <person name="VerBerkmoes N.C."/>
            <person name="Wilkins M.J."/>
            <person name="Hettich R.L."/>
            <person name="Lipton M.S."/>
            <person name="Williams K.H."/>
            <person name="Long P.E."/>
            <person name="Banfield J.F."/>
        </authorList>
    </citation>
    <scope>NUCLEOTIDE SEQUENCE [LARGE SCALE GENOMIC DNA]</scope>
</reference>
<evidence type="ECO:0000256" key="1">
    <source>
        <dbReference type="SAM" id="MobiDB-lite"/>
    </source>
</evidence>
<feature type="compositionally biased region" description="Basic and acidic residues" evidence="1">
    <location>
        <begin position="13"/>
        <end position="25"/>
    </location>
</feature>
<comment type="caution">
    <text evidence="2">The sequence shown here is derived from an EMBL/GenBank/DDBJ whole genome shotgun (WGS) entry which is preliminary data.</text>
</comment>
<protein>
    <submittedName>
        <fullName evidence="2">Uncharacterized protein</fullName>
    </submittedName>
</protein>
<evidence type="ECO:0000313" key="2">
    <source>
        <dbReference type="EMBL" id="EKD44208.1"/>
    </source>
</evidence>
<accession>K1ZIG1</accession>
<gene>
    <name evidence="2" type="ORF">ACD_71C00213G0003</name>
</gene>
<dbReference type="AlphaFoldDB" id="K1ZIG1"/>
<dbReference type="EMBL" id="AMFJ01028944">
    <property type="protein sequence ID" value="EKD44208.1"/>
    <property type="molecule type" value="Genomic_DNA"/>
</dbReference>
<proteinExistence type="predicted"/>
<feature type="region of interest" description="Disordered" evidence="1">
    <location>
        <begin position="1"/>
        <end position="54"/>
    </location>
</feature>
<sequence length="54" mass="6324">MPFVSNAQRKRMFKNEPKMAEERASKTPKGKKLPEHVNDTVKTWKKVVPKSKKK</sequence>
<feature type="compositionally biased region" description="Basic residues" evidence="1">
    <location>
        <begin position="43"/>
        <end position="54"/>
    </location>
</feature>
<name>K1ZIG1_9BACT</name>